<sequence length="454" mass="51518">MTEKYFSSSAEPSIFDKIVSNPSGQDEDTEFLNTRVSNDPITVADEIRDVWEPVEQEPGVPPLLTMPGVLSVEDLNDPVKETVATAFGADEAKKMPLLTCNDVTQDERGLRKLIDEGCFRAAVNLTSRLLTIYGQGYGRLGQPAKHTPHSLQLWFTRFALLAKLGLHDLCQMESDAFGELSRPDIFFEFYPEMYTNRRGSMASFSFRLLLAELPMYLGAPNVAMHRLTAMANICKRIEKLMSHTKVENNVKFWRRRRVRVQHSIINCALLLKNYNVANHFIESLIEETCWTNEELGALYSAAGKIYLQCGDILAAEKKLTSMKKLGLTSPAFQVQEFIDRGLIFVAHNDFEEALKNFQKAATLEPTNVMIANNVAVCLLYLGRMKNAIETYENMMEKNTKQAINEHFLINLCTLYELESNFSRPKKLVQLQRIAGQHRDLCMNVDICLKLHSSN</sequence>
<evidence type="ECO:0000313" key="2">
    <source>
        <dbReference type="Proteomes" id="UP000092462"/>
    </source>
</evidence>
<dbReference type="EnsemblMetazoa" id="PPAI005531-RA">
    <property type="protein sequence ID" value="PPAI005531-PA"/>
    <property type="gene ID" value="PPAI005531"/>
</dbReference>
<proteinExistence type="predicted"/>
<dbReference type="SUPFAM" id="SSF48452">
    <property type="entry name" value="TPR-like"/>
    <property type="match status" value="1"/>
</dbReference>
<dbReference type="PANTHER" id="PTHR21581:SF6">
    <property type="entry name" value="TRAFFICKING PROTEIN PARTICLE COMPLEX SUBUNIT 12"/>
    <property type="match status" value="1"/>
</dbReference>
<protein>
    <submittedName>
        <fullName evidence="1">Uncharacterized protein</fullName>
    </submittedName>
</protein>
<dbReference type="Proteomes" id="UP000092462">
    <property type="component" value="Unassembled WGS sequence"/>
</dbReference>
<dbReference type="SMART" id="SM00028">
    <property type="entry name" value="TPR"/>
    <property type="match status" value="2"/>
</dbReference>
<dbReference type="PANTHER" id="PTHR21581">
    <property type="entry name" value="D-ALANYL-D-ALANINE CARBOXYPEPTIDASE"/>
    <property type="match status" value="1"/>
</dbReference>
<keyword evidence="2" id="KW-1185">Reference proteome</keyword>
<dbReference type="RefSeq" id="XP_055707050.1">
    <property type="nucleotide sequence ID" value="XM_055851075.1"/>
</dbReference>
<dbReference type="GeneID" id="129804056"/>
<accession>A0A1B0DCJ2</accession>
<dbReference type="PROSITE" id="PS50293">
    <property type="entry name" value="TPR_REGION"/>
    <property type="match status" value="1"/>
</dbReference>
<dbReference type="GO" id="GO:0030008">
    <property type="term" value="C:TRAPP complex"/>
    <property type="evidence" value="ECO:0007669"/>
    <property type="project" value="TreeGrafter"/>
</dbReference>
<name>A0A1B0DCJ2_PHLPP</name>
<reference evidence="1" key="1">
    <citation type="submission" date="2022-08" db="UniProtKB">
        <authorList>
            <consortium name="EnsemblMetazoa"/>
        </authorList>
    </citation>
    <scope>IDENTIFICATION</scope>
    <source>
        <strain evidence="1">Israel</strain>
    </source>
</reference>
<dbReference type="Gene3D" id="1.25.40.10">
    <property type="entry name" value="Tetratricopeptide repeat domain"/>
    <property type="match status" value="1"/>
</dbReference>
<dbReference type="PROSITE" id="PS50005">
    <property type="entry name" value="TPR"/>
    <property type="match status" value="1"/>
</dbReference>
<dbReference type="VEuPathDB" id="VectorBase:PPAPM1_011968"/>
<dbReference type="VEuPathDB" id="VectorBase:PPAI005531"/>
<dbReference type="GO" id="GO:0005794">
    <property type="term" value="C:Golgi apparatus"/>
    <property type="evidence" value="ECO:0007669"/>
    <property type="project" value="TreeGrafter"/>
</dbReference>
<organism evidence="1 2">
    <name type="scientific">Phlebotomus papatasi</name>
    <name type="common">Sandfly</name>
    <dbReference type="NCBI Taxonomy" id="29031"/>
    <lineage>
        <taxon>Eukaryota</taxon>
        <taxon>Metazoa</taxon>
        <taxon>Ecdysozoa</taxon>
        <taxon>Arthropoda</taxon>
        <taxon>Hexapoda</taxon>
        <taxon>Insecta</taxon>
        <taxon>Pterygota</taxon>
        <taxon>Neoptera</taxon>
        <taxon>Endopterygota</taxon>
        <taxon>Diptera</taxon>
        <taxon>Nematocera</taxon>
        <taxon>Psychodoidea</taxon>
        <taxon>Psychodidae</taxon>
        <taxon>Phlebotomus</taxon>
        <taxon>Phlebotomus</taxon>
    </lineage>
</organism>
<dbReference type="EMBL" id="AJVK01005130">
    <property type="status" value="NOT_ANNOTATED_CDS"/>
    <property type="molecule type" value="Genomic_DNA"/>
</dbReference>
<evidence type="ECO:0000313" key="1">
    <source>
        <dbReference type="EnsemblMetazoa" id="PPAI005531-PA"/>
    </source>
</evidence>
<dbReference type="InterPro" id="IPR011990">
    <property type="entry name" value="TPR-like_helical_dom_sf"/>
</dbReference>
<dbReference type="InterPro" id="IPR019734">
    <property type="entry name" value="TPR_rpt"/>
</dbReference>
<dbReference type="AlphaFoldDB" id="A0A1B0DCJ2"/>